<dbReference type="AlphaFoldDB" id="A0A6G0XX64"/>
<proteinExistence type="predicted"/>
<comment type="caution">
    <text evidence="1">The sequence shown here is derived from an EMBL/GenBank/DDBJ whole genome shotgun (WGS) entry which is preliminary data.</text>
</comment>
<organism evidence="1 2">
    <name type="scientific">Aphanomyces euteiches</name>
    <dbReference type="NCBI Taxonomy" id="100861"/>
    <lineage>
        <taxon>Eukaryota</taxon>
        <taxon>Sar</taxon>
        <taxon>Stramenopiles</taxon>
        <taxon>Oomycota</taxon>
        <taxon>Saprolegniomycetes</taxon>
        <taxon>Saprolegniales</taxon>
        <taxon>Verrucalvaceae</taxon>
        <taxon>Aphanomyces</taxon>
    </lineage>
</organism>
<reference evidence="1 2" key="1">
    <citation type="submission" date="2019-07" db="EMBL/GenBank/DDBJ databases">
        <title>Genomics analysis of Aphanomyces spp. identifies a new class of oomycete effector associated with host adaptation.</title>
        <authorList>
            <person name="Gaulin E."/>
        </authorList>
    </citation>
    <scope>NUCLEOTIDE SEQUENCE [LARGE SCALE GENOMIC DNA]</scope>
    <source>
        <strain evidence="1 2">ATCC 201684</strain>
    </source>
</reference>
<gene>
    <name evidence="1" type="ORF">Ae201684_000360</name>
</gene>
<accession>A0A6G0XX64</accession>
<evidence type="ECO:0000313" key="2">
    <source>
        <dbReference type="Proteomes" id="UP000481153"/>
    </source>
</evidence>
<dbReference type="VEuPathDB" id="FungiDB:AeMF1_006852"/>
<keyword evidence="2" id="KW-1185">Reference proteome</keyword>
<dbReference type="Proteomes" id="UP000481153">
    <property type="component" value="Unassembled WGS sequence"/>
</dbReference>
<dbReference type="EMBL" id="VJMJ01000002">
    <property type="protein sequence ID" value="KAF0745333.1"/>
    <property type="molecule type" value="Genomic_DNA"/>
</dbReference>
<name>A0A6G0XX64_9STRA</name>
<protein>
    <recommendedName>
        <fullName evidence="3">SCP2 domain-containing protein</fullName>
    </recommendedName>
</protein>
<evidence type="ECO:0008006" key="3">
    <source>
        <dbReference type="Google" id="ProtNLM"/>
    </source>
</evidence>
<evidence type="ECO:0000313" key="1">
    <source>
        <dbReference type="EMBL" id="KAF0745333.1"/>
    </source>
</evidence>
<sequence length="446" mass="51123">MEDVALDIPRAKEIAEMMEFFEYSVKPTSTFNGTICFTFSIENSDRKLRYLVECKKQHGVRAQRIDMECPKIKYDCEVTSSIEDFLHVYSGKASPGEMAKMCYTGRVYISGLQFRLVTRFAQSFDFSSQKWTDFYAWQKRQQERGPHGSDMDQQPLLEQLPKQIALYIRGGVVNMSAVQRNCFEASFGRIFGSRLFVTYTALVHQGIQLRRNTDVAYHFKNKKFGRYIRSVAGHLPKRQVHKSGRPSLHTEVLAIWEDSYPLIQVESVVSGCSTDKSVISWSDSLLSSFQGNEVVSTMDESTSMESKTRRIDLRDAGMQQLSKIMDNVVGERHPVTKSNYLSAPARLMCEFRKWLNQANEQQSTSVPLHSVLRDIDTIIAAELGKPTRPAQLIQKELKTTEIIRYNTRRDLARMKQSIAGLKRNLLAHQMNPKSLPDSMNCLMLDY</sequence>